<dbReference type="Gene3D" id="2.60.40.10">
    <property type="entry name" value="Immunoglobulins"/>
    <property type="match status" value="1"/>
</dbReference>
<dbReference type="InterPro" id="IPR013783">
    <property type="entry name" value="Ig-like_fold"/>
</dbReference>
<dbReference type="HOGENOM" id="CLU_436671_0_0_10"/>
<dbReference type="EMBL" id="JH594606">
    <property type="protein sequence ID" value="EHQ01485.1"/>
    <property type="molecule type" value="Genomic_DNA"/>
</dbReference>
<dbReference type="SUPFAM" id="SSF117281">
    <property type="entry name" value="Kelch motif"/>
    <property type="match status" value="1"/>
</dbReference>
<keyword evidence="2" id="KW-1185">Reference proteome</keyword>
<dbReference type="AlphaFoldDB" id="H2BSV5"/>
<accession>H2BSV5</accession>
<reference evidence="2" key="1">
    <citation type="journal article" date="2012" name="Stand. Genomic Sci.">
        <title>Genome sequence of the Antarctic rhodopsins-containing flavobacterium Gillisia limnaea type strain (R-8282(T)).</title>
        <authorList>
            <person name="Riedel T."/>
            <person name="Held B."/>
            <person name="Nolan M."/>
            <person name="Lucas S."/>
            <person name="Lapidus A."/>
            <person name="Tice H."/>
            <person name="Del Rio T.G."/>
            <person name="Cheng J.F."/>
            <person name="Han C."/>
            <person name="Tapia R."/>
            <person name="Goodwin L.A."/>
            <person name="Pitluck S."/>
            <person name="Liolios K."/>
            <person name="Mavromatis K."/>
            <person name="Pagani I."/>
            <person name="Ivanova N."/>
            <person name="Mikhailova N."/>
            <person name="Pati A."/>
            <person name="Chen A."/>
            <person name="Palaniappan K."/>
            <person name="Land M."/>
            <person name="Rohde M."/>
            <person name="Tindall B.J."/>
            <person name="Detter J.C."/>
            <person name="Goker M."/>
            <person name="Bristow J."/>
            <person name="Eisen J.A."/>
            <person name="Markowitz V."/>
            <person name="Hugenholtz P."/>
            <person name="Kyrpides N.C."/>
            <person name="Klenk H.P."/>
            <person name="Woyke T."/>
        </authorList>
    </citation>
    <scope>NUCLEOTIDE SEQUENCE [LARGE SCALE GENOMIC DNA]</scope>
    <source>
        <strain evidence="2">DSM 15749 / LMG 21470 / R-8282</strain>
    </source>
</reference>
<sequence length="548" mass="63824">MGIPLPYRVQILAEMSSLLSAPVFVNDTFLKFRIPFGDYDPFDFELQFKNNLGEEVVLHNPFELYAPVIDSIPGSFGFRETVVLYGKHLTNSPSNKNNILFLDEIDIEVSQHSKDSIVFTLPWQVQKYQYDVLVKAQLQEVTKLGGLQVAAPQLDSVSKKDVEIGEQVTIYGSYFYPYQPNLNHIYFQGNRAEVLEAYRDSLVIKIPMGPYKSRYINNLKISLFEKEVTLDVDLNLTSTWYMYGFKRSSDISNFNGVGEVTDWGFWANNAYYLNVYRQYENHQIRNDVLYRYTPETDNWEEIDLPIPPENLKDAEVLQFFPLQGSNIVYLYINQAENNFYKFNIKTGELLQLKDFAARDFLQIATGFFANGNFYLGLGYTSNPSQVSNKKFWRYSEGANSWTEITSMPDVHDTWPRFGTSLFKNGNTVYIGNGHEQAYDFWEFSPNETWTRKSDVQNPSGNTVDVQNGTSGFYYDYLRSNFWEFDIPSNLWTKREDLKIKGYPYGHETMFIHDNYVYFVVYLNDYGPDGTPFFRYDQAILRTELSNFN</sequence>
<dbReference type="eggNOG" id="COG3055">
    <property type="taxonomic scope" value="Bacteria"/>
</dbReference>
<name>H2BSV5_GILLR</name>
<protein>
    <recommendedName>
        <fullName evidence="3">IPT/TIG domain-containing protein</fullName>
    </recommendedName>
</protein>
<organism evidence="1 2">
    <name type="scientific">Gillisia limnaea (strain DSM 15749 / LMG 21470 / R-8282)</name>
    <dbReference type="NCBI Taxonomy" id="865937"/>
    <lineage>
        <taxon>Bacteria</taxon>
        <taxon>Pseudomonadati</taxon>
        <taxon>Bacteroidota</taxon>
        <taxon>Flavobacteriia</taxon>
        <taxon>Flavobacteriales</taxon>
        <taxon>Flavobacteriaceae</taxon>
        <taxon>Gillisia</taxon>
    </lineage>
</organism>
<dbReference type="InterPro" id="IPR015915">
    <property type="entry name" value="Kelch-typ_b-propeller"/>
</dbReference>
<dbReference type="STRING" id="865937.Gilli_0785"/>
<dbReference type="Proteomes" id="UP000003844">
    <property type="component" value="Unassembled WGS sequence"/>
</dbReference>
<proteinExistence type="predicted"/>
<evidence type="ECO:0008006" key="3">
    <source>
        <dbReference type="Google" id="ProtNLM"/>
    </source>
</evidence>
<evidence type="ECO:0000313" key="1">
    <source>
        <dbReference type="EMBL" id="EHQ01485.1"/>
    </source>
</evidence>
<evidence type="ECO:0000313" key="2">
    <source>
        <dbReference type="Proteomes" id="UP000003844"/>
    </source>
</evidence>
<gene>
    <name evidence="1" type="ORF">Gilli_0785</name>
</gene>
<dbReference type="Gene3D" id="2.120.10.80">
    <property type="entry name" value="Kelch-type beta propeller"/>
    <property type="match status" value="1"/>
</dbReference>